<accession>M1V7R3</accession>
<protein>
    <submittedName>
        <fullName evidence="1">Uncharacterized protein</fullName>
    </submittedName>
</protein>
<proteinExistence type="predicted"/>
<evidence type="ECO:0000313" key="1">
    <source>
        <dbReference type="EMBL" id="BAM83300.1"/>
    </source>
</evidence>
<reference evidence="1 2" key="2">
    <citation type="journal article" date="2007" name="BMC Biol.">
        <title>A 100%-complete sequence reveals unusually simple genomic features in the hot-spring red alga Cyanidioschyzon merolae.</title>
        <authorList>
            <person name="Nozaki H."/>
            <person name="Takano H."/>
            <person name="Misumi O."/>
            <person name="Terasawa K."/>
            <person name="Matsuzaki M."/>
            <person name="Maruyama S."/>
            <person name="Nishida K."/>
            <person name="Yagisawa F."/>
            <person name="Yoshida Y."/>
            <person name="Fujiwara T."/>
            <person name="Takio S."/>
            <person name="Tamura K."/>
            <person name="Chung S.J."/>
            <person name="Nakamura S."/>
            <person name="Kuroiwa H."/>
            <person name="Tanaka K."/>
            <person name="Sato N."/>
            <person name="Kuroiwa T."/>
        </authorList>
    </citation>
    <scope>NUCLEOTIDE SEQUENCE [LARGE SCALE GENOMIC DNA]</scope>
    <source>
        <strain evidence="1 2">10D</strain>
    </source>
</reference>
<evidence type="ECO:0000313" key="2">
    <source>
        <dbReference type="Proteomes" id="UP000007014"/>
    </source>
</evidence>
<dbReference type="Gramene" id="CMT342CT">
    <property type="protein sequence ID" value="CMT342CT"/>
    <property type="gene ID" value="CMT342C"/>
</dbReference>
<dbReference type="AlphaFoldDB" id="M1V7R3"/>
<keyword evidence="2" id="KW-1185">Reference proteome</keyword>
<dbReference type="EMBL" id="AP006502">
    <property type="protein sequence ID" value="BAM83300.1"/>
    <property type="molecule type" value="Genomic_DNA"/>
</dbReference>
<sequence length="91" mass="10526">MDAACMTDEAQAELAGKAMAVDRPPLKEAYYRTQLSERSEAENPAQEDGQSLRQANLYVELYEALKQRDLWMREAQALARSLRFLRQAFHY</sequence>
<dbReference type="OrthoDB" id="10656255at2759"/>
<organism evidence="1 2">
    <name type="scientific">Cyanidioschyzon merolae (strain NIES-3377 / 10D)</name>
    <name type="common">Unicellular red alga</name>
    <dbReference type="NCBI Taxonomy" id="280699"/>
    <lineage>
        <taxon>Eukaryota</taxon>
        <taxon>Rhodophyta</taxon>
        <taxon>Bangiophyceae</taxon>
        <taxon>Cyanidiales</taxon>
        <taxon>Cyanidiaceae</taxon>
        <taxon>Cyanidioschyzon</taxon>
    </lineage>
</organism>
<dbReference type="GeneID" id="16998070"/>
<dbReference type="Proteomes" id="UP000007014">
    <property type="component" value="Chromosome 20"/>
</dbReference>
<dbReference type="RefSeq" id="XP_005539336.1">
    <property type="nucleotide sequence ID" value="XM_005539279.1"/>
</dbReference>
<reference evidence="1 2" key="1">
    <citation type="journal article" date="2004" name="Nature">
        <title>Genome sequence of the ultrasmall unicellular red alga Cyanidioschyzon merolae 10D.</title>
        <authorList>
            <person name="Matsuzaki M."/>
            <person name="Misumi O."/>
            <person name="Shin-i T."/>
            <person name="Maruyama S."/>
            <person name="Takahara M."/>
            <person name="Miyagishima S."/>
            <person name="Mori T."/>
            <person name="Nishida K."/>
            <person name="Yagisawa F."/>
            <person name="Nishida K."/>
            <person name="Yoshida Y."/>
            <person name="Nishimura Y."/>
            <person name="Nakao S."/>
            <person name="Kobayashi T."/>
            <person name="Momoyama Y."/>
            <person name="Higashiyama T."/>
            <person name="Minoda A."/>
            <person name="Sano M."/>
            <person name="Nomoto H."/>
            <person name="Oishi K."/>
            <person name="Hayashi H."/>
            <person name="Ohta F."/>
            <person name="Nishizaka S."/>
            <person name="Haga S."/>
            <person name="Miura S."/>
            <person name="Morishita T."/>
            <person name="Kabeya Y."/>
            <person name="Terasawa K."/>
            <person name="Suzuki Y."/>
            <person name="Ishii Y."/>
            <person name="Asakawa S."/>
            <person name="Takano H."/>
            <person name="Ohta N."/>
            <person name="Kuroiwa H."/>
            <person name="Tanaka K."/>
            <person name="Shimizu N."/>
            <person name="Sugano S."/>
            <person name="Sato N."/>
            <person name="Nozaki H."/>
            <person name="Ogasawara N."/>
            <person name="Kohara Y."/>
            <person name="Kuroiwa T."/>
        </authorList>
    </citation>
    <scope>NUCLEOTIDE SEQUENCE [LARGE SCALE GENOMIC DNA]</scope>
    <source>
        <strain evidence="1 2">10D</strain>
    </source>
</reference>
<dbReference type="HOGENOM" id="CLU_2430207_0_0_1"/>
<dbReference type="KEGG" id="cme:CYME_CMT342C"/>
<name>M1V7R3_CYAM1</name>
<gene>
    <name evidence="1" type="ORF">CYME_CMT342C</name>
</gene>